<feature type="region of interest" description="Disordered" evidence="1">
    <location>
        <begin position="1"/>
        <end position="42"/>
    </location>
</feature>
<accession>A0A4Z2E546</accession>
<organism evidence="2 3">
    <name type="scientific">Liparis tanakae</name>
    <name type="common">Tanaka's snailfish</name>
    <dbReference type="NCBI Taxonomy" id="230148"/>
    <lineage>
        <taxon>Eukaryota</taxon>
        <taxon>Metazoa</taxon>
        <taxon>Chordata</taxon>
        <taxon>Craniata</taxon>
        <taxon>Vertebrata</taxon>
        <taxon>Euteleostomi</taxon>
        <taxon>Actinopterygii</taxon>
        <taxon>Neopterygii</taxon>
        <taxon>Teleostei</taxon>
        <taxon>Neoteleostei</taxon>
        <taxon>Acanthomorphata</taxon>
        <taxon>Eupercaria</taxon>
        <taxon>Perciformes</taxon>
        <taxon>Cottioidei</taxon>
        <taxon>Cottales</taxon>
        <taxon>Liparidae</taxon>
        <taxon>Liparis</taxon>
    </lineage>
</organism>
<proteinExistence type="predicted"/>
<dbReference type="AlphaFoldDB" id="A0A4Z2E546"/>
<dbReference type="OrthoDB" id="2285710at2759"/>
<dbReference type="Proteomes" id="UP000314294">
    <property type="component" value="Unassembled WGS sequence"/>
</dbReference>
<dbReference type="InterPro" id="IPR019153">
    <property type="entry name" value="DDRGK_dom-contain"/>
</dbReference>
<protein>
    <submittedName>
        <fullName evidence="2">Uncharacterized protein</fullName>
    </submittedName>
</protein>
<evidence type="ECO:0000313" key="2">
    <source>
        <dbReference type="EMBL" id="TNN23773.1"/>
    </source>
</evidence>
<dbReference type="Pfam" id="PF09756">
    <property type="entry name" value="DDRGK"/>
    <property type="match status" value="1"/>
</dbReference>
<name>A0A4Z2E546_9TELE</name>
<feature type="compositionally biased region" description="Basic and acidic residues" evidence="1">
    <location>
        <begin position="10"/>
        <end position="35"/>
    </location>
</feature>
<evidence type="ECO:0000256" key="1">
    <source>
        <dbReference type="SAM" id="MobiDB-lite"/>
    </source>
</evidence>
<comment type="caution">
    <text evidence="2">The sequence shown here is derived from an EMBL/GenBank/DDBJ whole genome shotgun (WGS) entry which is preliminary data.</text>
</comment>
<sequence length="116" mass="13885">MFPQAELEEREERKRMQELREQENRHEDEKERQLEQRQVGPADSSLCVCVREEVLTLCLQEEDERRAKEEQDRRDEEEYLKLKASFIIEDQGEEEQLTEDQVCVCHGLNVCVCVMV</sequence>
<reference evidence="2 3" key="1">
    <citation type="submission" date="2019-03" db="EMBL/GenBank/DDBJ databases">
        <title>First draft genome of Liparis tanakae, snailfish: a comprehensive survey of snailfish specific genes.</title>
        <authorList>
            <person name="Kim W."/>
            <person name="Song I."/>
            <person name="Jeong J.-H."/>
            <person name="Kim D."/>
            <person name="Kim S."/>
            <person name="Ryu S."/>
            <person name="Song J.Y."/>
            <person name="Lee S.K."/>
        </authorList>
    </citation>
    <scope>NUCLEOTIDE SEQUENCE [LARGE SCALE GENOMIC DNA]</scope>
    <source>
        <tissue evidence="2">Muscle</tissue>
    </source>
</reference>
<dbReference type="EMBL" id="SRLO01017392">
    <property type="protein sequence ID" value="TNN23773.1"/>
    <property type="molecule type" value="Genomic_DNA"/>
</dbReference>
<gene>
    <name evidence="2" type="ORF">EYF80_066105</name>
</gene>
<evidence type="ECO:0000313" key="3">
    <source>
        <dbReference type="Proteomes" id="UP000314294"/>
    </source>
</evidence>
<keyword evidence="3" id="KW-1185">Reference proteome</keyword>